<name>A0ACC3C028_PYRYE</name>
<sequence>MAVQSRPARRGKEGRDGHTLISDTLPVPSSLSPSIARQFGSAEVWVNTGLYPGSRALTLDKLLPDDPKLTADVFSKLRCVWCGQLWSNQRRVWANGLANNYFEEGAVRPDKILEDLVRLYHPSVWVPGNFHFYYGLGKPSRLTCPTGFGFGR</sequence>
<accession>A0ACC3C028</accession>
<dbReference type="Proteomes" id="UP000798662">
    <property type="component" value="Chromosome 2"/>
</dbReference>
<keyword evidence="2" id="KW-1185">Reference proteome</keyword>
<evidence type="ECO:0000313" key="1">
    <source>
        <dbReference type="EMBL" id="KAK1863455.1"/>
    </source>
</evidence>
<organism evidence="1 2">
    <name type="scientific">Pyropia yezoensis</name>
    <name type="common">Susabi-nori</name>
    <name type="synonym">Porphyra yezoensis</name>
    <dbReference type="NCBI Taxonomy" id="2788"/>
    <lineage>
        <taxon>Eukaryota</taxon>
        <taxon>Rhodophyta</taxon>
        <taxon>Bangiophyceae</taxon>
        <taxon>Bangiales</taxon>
        <taxon>Bangiaceae</taxon>
        <taxon>Pyropia</taxon>
    </lineage>
</organism>
<protein>
    <submittedName>
        <fullName evidence="1">Uncharacterized protein</fullName>
    </submittedName>
</protein>
<proteinExistence type="predicted"/>
<dbReference type="EMBL" id="CM020619">
    <property type="protein sequence ID" value="KAK1863455.1"/>
    <property type="molecule type" value="Genomic_DNA"/>
</dbReference>
<gene>
    <name evidence="1" type="ORF">I4F81_006010</name>
</gene>
<evidence type="ECO:0000313" key="2">
    <source>
        <dbReference type="Proteomes" id="UP000798662"/>
    </source>
</evidence>
<reference evidence="1" key="1">
    <citation type="submission" date="2019-11" db="EMBL/GenBank/DDBJ databases">
        <title>Nori genome reveals adaptations in red seaweeds to the harsh intertidal environment.</title>
        <authorList>
            <person name="Wang D."/>
            <person name="Mao Y."/>
        </authorList>
    </citation>
    <scope>NUCLEOTIDE SEQUENCE</scope>
    <source>
        <tissue evidence="1">Gametophyte</tissue>
    </source>
</reference>
<comment type="caution">
    <text evidence="1">The sequence shown here is derived from an EMBL/GenBank/DDBJ whole genome shotgun (WGS) entry which is preliminary data.</text>
</comment>